<protein>
    <submittedName>
        <fullName evidence="1">Uncharacterized protein</fullName>
    </submittedName>
</protein>
<proteinExistence type="predicted"/>
<evidence type="ECO:0000313" key="1">
    <source>
        <dbReference type="EMBL" id="KAF0745524.1"/>
    </source>
</evidence>
<name>A0A6G0XYF9_APHCR</name>
<gene>
    <name evidence="1" type="ORF">FWK35_00022035</name>
</gene>
<keyword evidence="2" id="KW-1185">Reference proteome</keyword>
<organism evidence="1 2">
    <name type="scientific">Aphis craccivora</name>
    <name type="common">Cowpea aphid</name>
    <dbReference type="NCBI Taxonomy" id="307492"/>
    <lineage>
        <taxon>Eukaryota</taxon>
        <taxon>Metazoa</taxon>
        <taxon>Ecdysozoa</taxon>
        <taxon>Arthropoda</taxon>
        <taxon>Hexapoda</taxon>
        <taxon>Insecta</taxon>
        <taxon>Pterygota</taxon>
        <taxon>Neoptera</taxon>
        <taxon>Paraneoptera</taxon>
        <taxon>Hemiptera</taxon>
        <taxon>Sternorrhyncha</taxon>
        <taxon>Aphidomorpha</taxon>
        <taxon>Aphidoidea</taxon>
        <taxon>Aphididae</taxon>
        <taxon>Aphidini</taxon>
        <taxon>Aphis</taxon>
        <taxon>Aphis</taxon>
    </lineage>
</organism>
<evidence type="ECO:0000313" key="2">
    <source>
        <dbReference type="Proteomes" id="UP000478052"/>
    </source>
</evidence>
<reference evidence="1 2" key="1">
    <citation type="submission" date="2019-08" db="EMBL/GenBank/DDBJ databases">
        <title>Whole genome of Aphis craccivora.</title>
        <authorList>
            <person name="Voronova N.V."/>
            <person name="Shulinski R.S."/>
            <person name="Bandarenka Y.V."/>
            <person name="Zhorov D.G."/>
            <person name="Warner D."/>
        </authorList>
    </citation>
    <scope>NUCLEOTIDE SEQUENCE [LARGE SCALE GENOMIC DNA]</scope>
    <source>
        <strain evidence="1">180601</strain>
        <tissue evidence="1">Whole Body</tissue>
    </source>
</reference>
<dbReference type="AlphaFoldDB" id="A0A6G0XYF9"/>
<accession>A0A6G0XYF9</accession>
<dbReference type="EMBL" id="VUJU01007457">
    <property type="protein sequence ID" value="KAF0745524.1"/>
    <property type="molecule type" value="Genomic_DNA"/>
</dbReference>
<comment type="caution">
    <text evidence="1">The sequence shown here is derived from an EMBL/GenBank/DDBJ whole genome shotgun (WGS) entry which is preliminary data.</text>
</comment>
<dbReference type="Proteomes" id="UP000478052">
    <property type="component" value="Unassembled WGS sequence"/>
</dbReference>
<sequence length="59" mass="6386">MSTCFNSPLKCWYKNSTPRSAGTLSISTPLTIIELFSSACLSYLYAIFSINNGSPVTST</sequence>